<organism evidence="9">
    <name type="scientific">hydrothermal vent metagenome</name>
    <dbReference type="NCBI Taxonomy" id="652676"/>
    <lineage>
        <taxon>unclassified sequences</taxon>
        <taxon>metagenomes</taxon>
        <taxon>ecological metagenomes</taxon>
    </lineage>
</organism>
<comment type="catalytic activity">
    <reaction evidence="1">
        <text>1-(5-phospho-beta-D-ribosyl)-ATP + H2O = 1-(5-phospho-beta-D-ribosyl)-5'-AMP + diphosphate + H(+)</text>
        <dbReference type="Rhea" id="RHEA:22828"/>
        <dbReference type="ChEBI" id="CHEBI:15377"/>
        <dbReference type="ChEBI" id="CHEBI:15378"/>
        <dbReference type="ChEBI" id="CHEBI:33019"/>
        <dbReference type="ChEBI" id="CHEBI:59457"/>
        <dbReference type="ChEBI" id="CHEBI:73183"/>
        <dbReference type="EC" id="3.6.1.31"/>
    </reaction>
</comment>
<evidence type="ECO:0000256" key="2">
    <source>
        <dbReference type="ARBA" id="ARBA00005204"/>
    </source>
</evidence>
<dbReference type="Pfam" id="PF01503">
    <property type="entry name" value="PRA-PH"/>
    <property type="match status" value="1"/>
</dbReference>
<comment type="pathway">
    <text evidence="2">Amino-acid biosynthesis; L-histidine biosynthesis; L-histidine from 5-phospho-alpha-D-ribose 1-diphosphate: step 2/9.</text>
</comment>
<dbReference type="GO" id="GO:0000105">
    <property type="term" value="P:L-histidine biosynthetic process"/>
    <property type="evidence" value="ECO:0007669"/>
    <property type="project" value="UniProtKB-UniPathway"/>
</dbReference>
<dbReference type="AlphaFoldDB" id="A0A3B0RTF7"/>
<dbReference type="HAMAP" id="MF_01020">
    <property type="entry name" value="HisE"/>
    <property type="match status" value="1"/>
</dbReference>
<dbReference type="EMBL" id="UOEC01000093">
    <property type="protein sequence ID" value="VAV91786.1"/>
    <property type="molecule type" value="Genomic_DNA"/>
</dbReference>
<evidence type="ECO:0000256" key="7">
    <source>
        <dbReference type="ARBA" id="ARBA00022840"/>
    </source>
</evidence>
<dbReference type="GO" id="GO:0005524">
    <property type="term" value="F:ATP binding"/>
    <property type="evidence" value="ECO:0007669"/>
    <property type="project" value="UniProtKB-KW"/>
</dbReference>
<keyword evidence="5" id="KW-0547">Nucleotide-binding</keyword>
<dbReference type="NCBIfam" id="TIGR03188">
    <property type="entry name" value="histidine_hisI"/>
    <property type="match status" value="1"/>
</dbReference>
<evidence type="ECO:0000256" key="3">
    <source>
        <dbReference type="ARBA" id="ARBA00012414"/>
    </source>
</evidence>
<keyword evidence="6 9" id="KW-0378">Hydrolase</keyword>
<sequence>MTQTHEAKLSKLEVLADLERTISQRANDDQASSYTAQLLSQGPEKCAKKFGEEAVEVVLASLDRDEKHLIAEAADVLYHLLVLLKSRNIPLSAVMEELDRRTSQSGLQEKASRK</sequence>
<dbReference type="InterPro" id="IPR008179">
    <property type="entry name" value="HisE"/>
</dbReference>
<evidence type="ECO:0000313" key="9">
    <source>
        <dbReference type="EMBL" id="VAV91786.1"/>
    </source>
</evidence>
<keyword evidence="8" id="KW-0368">Histidine biosynthesis</keyword>
<keyword evidence="4" id="KW-0028">Amino-acid biosynthesis</keyword>
<keyword evidence="7" id="KW-0067">ATP-binding</keyword>
<evidence type="ECO:0000256" key="8">
    <source>
        <dbReference type="ARBA" id="ARBA00023102"/>
    </source>
</evidence>
<dbReference type="FunFam" id="1.10.287.1080:FF:000002">
    <property type="entry name" value="Histidine biosynthesis bifunctional protein HisIE"/>
    <property type="match status" value="1"/>
</dbReference>
<evidence type="ECO:0000256" key="6">
    <source>
        <dbReference type="ARBA" id="ARBA00022801"/>
    </source>
</evidence>
<dbReference type="CDD" id="cd11534">
    <property type="entry name" value="NTP-PPase_HisIE_like"/>
    <property type="match status" value="1"/>
</dbReference>
<dbReference type="Gene3D" id="1.10.287.1080">
    <property type="entry name" value="MazG-like"/>
    <property type="match status" value="1"/>
</dbReference>
<dbReference type="NCBIfam" id="NF001611">
    <property type="entry name" value="PRK00400.1-3"/>
    <property type="match status" value="1"/>
</dbReference>
<dbReference type="SUPFAM" id="SSF101386">
    <property type="entry name" value="all-alpha NTP pyrophosphatases"/>
    <property type="match status" value="1"/>
</dbReference>
<evidence type="ECO:0000256" key="5">
    <source>
        <dbReference type="ARBA" id="ARBA00022741"/>
    </source>
</evidence>
<evidence type="ECO:0000256" key="1">
    <source>
        <dbReference type="ARBA" id="ARBA00001460"/>
    </source>
</evidence>
<gene>
    <name evidence="9" type="ORF">MNBD_ALPHA08-831</name>
</gene>
<dbReference type="GO" id="GO:0004636">
    <property type="term" value="F:phosphoribosyl-ATP diphosphatase activity"/>
    <property type="evidence" value="ECO:0007669"/>
    <property type="project" value="UniProtKB-EC"/>
</dbReference>
<accession>A0A3B0RTF7</accession>
<dbReference type="EC" id="3.6.1.31" evidence="3"/>
<dbReference type="NCBIfam" id="NF001613">
    <property type="entry name" value="PRK00400.1-5"/>
    <property type="match status" value="1"/>
</dbReference>
<reference evidence="9" key="1">
    <citation type="submission" date="2018-06" db="EMBL/GenBank/DDBJ databases">
        <authorList>
            <person name="Zhirakovskaya E."/>
        </authorList>
    </citation>
    <scope>NUCLEOTIDE SEQUENCE</scope>
</reference>
<proteinExistence type="inferred from homology"/>
<dbReference type="PANTHER" id="PTHR42945">
    <property type="entry name" value="HISTIDINE BIOSYNTHESIS BIFUNCTIONAL PROTEIN"/>
    <property type="match status" value="1"/>
</dbReference>
<evidence type="ECO:0000256" key="4">
    <source>
        <dbReference type="ARBA" id="ARBA00022605"/>
    </source>
</evidence>
<dbReference type="PANTHER" id="PTHR42945:SF1">
    <property type="entry name" value="HISTIDINE BIOSYNTHESIS BIFUNCTIONAL PROTEIN HIS7"/>
    <property type="match status" value="1"/>
</dbReference>
<protein>
    <recommendedName>
        <fullName evidence="3">phosphoribosyl-ATP diphosphatase</fullName>
        <ecNumber evidence="3">3.6.1.31</ecNumber>
    </recommendedName>
</protein>
<name>A0A3B0RTF7_9ZZZZ</name>
<dbReference type="InterPro" id="IPR021130">
    <property type="entry name" value="PRib-ATP_PPHydrolase-like"/>
</dbReference>
<dbReference type="UniPathway" id="UPA00031">
    <property type="reaction ID" value="UER00007"/>
</dbReference>